<keyword evidence="5" id="KW-1185">Reference proteome</keyword>
<dbReference type="InterPro" id="IPR031107">
    <property type="entry name" value="Small_HSP"/>
</dbReference>
<evidence type="ECO:0000313" key="5">
    <source>
        <dbReference type="Proteomes" id="UP000008561"/>
    </source>
</evidence>
<evidence type="ECO:0000256" key="2">
    <source>
        <dbReference type="RuleBase" id="RU003616"/>
    </source>
</evidence>
<protein>
    <submittedName>
        <fullName evidence="4">Heat shock protein Hsp20</fullName>
    </submittedName>
</protein>
<dbReference type="Gene3D" id="2.60.40.790">
    <property type="match status" value="1"/>
</dbReference>
<dbReference type="Proteomes" id="UP000008561">
    <property type="component" value="Chromosome"/>
</dbReference>
<name>A8ZW92_DESOH</name>
<organism evidence="4 5">
    <name type="scientific">Desulfosudis oleivorans (strain DSM 6200 / JCM 39069 / Hxd3)</name>
    <name type="common">Desulfococcus oleovorans</name>
    <dbReference type="NCBI Taxonomy" id="96561"/>
    <lineage>
        <taxon>Bacteria</taxon>
        <taxon>Pseudomonadati</taxon>
        <taxon>Thermodesulfobacteriota</taxon>
        <taxon>Desulfobacteria</taxon>
        <taxon>Desulfobacterales</taxon>
        <taxon>Desulfosudaceae</taxon>
        <taxon>Desulfosudis</taxon>
    </lineage>
</organism>
<dbReference type="OrthoDB" id="9811615at2"/>
<dbReference type="EMBL" id="CP000859">
    <property type="protein sequence ID" value="ABW68326.1"/>
    <property type="molecule type" value="Genomic_DNA"/>
</dbReference>
<dbReference type="CDD" id="cd06464">
    <property type="entry name" value="ACD_sHsps-like"/>
    <property type="match status" value="1"/>
</dbReference>
<comment type="similarity">
    <text evidence="1 2">Belongs to the small heat shock protein (HSP20) family.</text>
</comment>
<keyword evidence="4" id="KW-0346">Stress response</keyword>
<dbReference type="STRING" id="96561.Dole_2522"/>
<dbReference type="SUPFAM" id="SSF49764">
    <property type="entry name" value="HSP20-like chaperones"/>
    <property type="match status" value="1"/>
</dbReference>
<evidence type="ECO:0000259" key="3">
    <source>
        <dbReference type="PROSITE" id="PS01031"/>
    </source>
</evidence>
<dbReference type="PROSITE" id="PS01031">
    <property type="entry name" value="SHSP"/>
    <property type="match status" value="1"/>
</dbReference>
<dbReference type="Pfam" id="PF00011">
    <property type="entry name" value="HSP20"/>
    <property type="match status" value="1"/>
</dbReference>
<dbReference type="PANTHER" id="PTHR11527">
    <property type="entry name" value="HEAT-SHOCK PROTEIN 20 FAMILY MEMBER"/>
    <property type="match status" value="1"/>
</dbReference>
<feature type="domain" description="SHSP" evidence="3">
    <location>
        <begin position="40"/>
        <end position="150"/>
    </location>
</feature>
<evidence type="ECO:0000256" key="1">
    <source>
        <dbReference type="PROSITE-ProRule" id="PRU00285"/>
    </source>
</evidence>
<dbReference type="HOGENOM" id="CLU_046737_12_0_7"/>
<dbReference type="KEGG" id="dol:Dole_2522"/>
<dbReference type="eggNOG" id="COG0071">
    <property type="taxonomic scope" value="Bacteria"/>
</dbReference>
<proteinExistence type="inferred from homology"/>
<dbReference type="InterPro" id="IPR008978">
    <property type="entry name" value="HSP20-like_chaperone"/>
</dbReference>
<accession>A8ZW92</accession>
<dbReference type="AlphaFoldDB" id="A8ZW92"/>
<sequence length="150" mass="16564">MYNTFLPSLINREWAADDNAYFGNIVDSLWKSFDLPAVFSEKGEWSPAIDVSETEAAYLVKAELPGLDKEAIDISINDGVLTVSGEKKMETREEKENYILTESRCGSFSRSFTLPADASTDNVDATFTNGVLTISVPKSEAARPRKIKVS</sequence>
<dbReference type="InterPro" id="IPR002068">
    <property type="entry name" value="A-crystallin/Hsp20_dom"/>
</dbReference>
<gene>
    <name evidence="4" type="ordered locus">Dole_2522</name>
</gene>
<dbReference type="RefSeq" id="WP_012175938.1">
    <property type="nucleotide sequence ID" value="NC_009943.1"/>
</dbReference>
<reference evidence="4 5" key="1">
    <citation type="submission" date="2007-10" db="EMBL/GenBank/DDBJ databases">
        <title>Complete sequence of Desulfococcus oleovorans Hxd3.</title>
        <authorList>
            <consortium name="US DOE Joint Genome Institute"/>
            <person name="Copeland A."/>
            <person name="Lucas S."/>
            <person name="Lapidus A."/>
            <person name="Barry K."/>
            <person name="Glavina del Rio T."/>
            <person name="Dalin E."/>
            <person name="Tice H."/>
            <person name="Pitluck S."/>
            <person name="Kiss H."/>
            <person name="Brettin T."/>
            <person name="Bruce D."/>
            <person name="Detter J.C."/>
            <person name="Han C."/>
            <person name="Schmutz J."/>
            <person name="Larimer F."/>
            <person name="Land M."/>
            <person name="Hauser L."/>
            <person name="Kyrpides N."/>
            <person name="Kim E."/>
            <person name="Wawrik B."/>
            <person name="Richardson P."/>
        </authorList>
    </citation>
    <scope>NUCLEOTIDE SEQUENCE [LARGE SCALE GENOMIC DNA]</scope>
    <source>
        <strain evidence="5">DSM 6200 / JCM 39069 / Hxd3</strain>
    </source>
</reference>
<evidence type="ECO:0000313" key="4">
    <source>
        <dbReference type="EMBL" id="ABW68326.1"/>
    </source>
</evidence>